<dbReference type="InParanoid" id="A0A804JW74"/>
<dbReference type="Proteomes" id="UP000012960">
    <property type="component" value="Unplaced"/>
</dbReference>
<dbReference type="AlphaFoldDB" id="A0A804JW74"/>
<evidence type="ECO:0000313" key="1">
    <source>
        <dbReference type="EnsemblPlants" id="Ma07_p15820.1"/>
    </source>
</evidence>
<keyword evidence="2" id="KW-1185">Reference proteome</keyword>
<name>A0A804JW74_MUSAM</name>
<protein>
    <submittedName>
        <fullName evidence="1">Uncharacterized protein</fullName>
    </submittedName>
</protein>
<dbReference type="Gramene" id="Ma07_t15820.1">
    <property type="protein sequence ID" value="Ma07_p15820.1"/>
    <property type="gene ID" value="Ma07_g15820"/>
</dbReference>
<dbReference type="EnsemblPlants" id="Ma07_t15820.1">
    <property type="protein sequence ID" value="Ma07_p15820.1"/>
    <property type="gene ID" value="Ma07_g15820"/>
</dbReference>
<sequence length="114" mass="12787">MKLLFIRLTHCFVDGFCQHYHDEQIDVLGKVGFNCPIFLTLIHHSFSWVSMIISEVFSLLPTSLRPKSNPICSLLALGIVMSLSDGLANVYSKYNSMGFYQMDEIAVSPTIVLA</sequence>
<organism evidence="1 2">
    <name type="scientific">Musa acuminata subsp. malaccensis</name>
    <name type="common">Wild banana</name>
    <name type="synonym">Musa malaccensis</name>
    <dbReference type="NCBI Taxonomy" id="214687"/>
    <lineage>
        <taxon>Eukaryota</taxon>
        <taxon>Viridiplantae</taxon>
        <taxon>Streptophyta</taxon>
        <taxon>Embryophyta</taxon>
        <taxon>Tracheophyta</taxon>
        <taxon>Spermatophyta</taxon>
        <taxon>Magnoliopsida</taxon>
        <taxon>Liliopsida</taxon>
        <taxon>Zingiberales</taxon>
        <taxon>Musaceae</taxon>
        <taxon>Musa</taxon>
    </lineage>
</organism>
<proteinExistence type="predicted"/>
<reference evidence="1" key="1">
    <citation type="submission" date="2021-05" db="UniProtKB">
        <authorList>
            <consortium name="EnsemblPlants"/>
        </authorList>
    </citation>
    <scope>IDENTIFICATION</scope>
    <source>
        <strain evidence="1">subsp. malaccensis</strain>
    </source>
</reference>
<accession>A0A804JW74</accession>
<evidence type="ECO:0000313" key="2">
    <source>
        <dbReference type="Proteomes" id="UP000012960"/>
    </source>
</evidence>